<dbReference type="EMBL" id="SNXS01000003">
    <property type="protein sequence ID" value="TDP71430.1"/>
    <property type="molecule type" value="Genomic_DNA"/>
</dbReference>
<keyword evidence="2" id="KW-0489">Methyltransferase</keyword>
<gene>
    <name evidence="2" type="ORF">DES47_103411</name>
</gene>
<dbReference type="InterPro" id="IPR053188">
    <property type="entry name" value="FkbM_Methyltransferase"/>
</dbReference>
<dbReference type="AlphaFoldDB" id="A0A4R6QMS8"/>
<sequence>MITMNRLIAGLRRRLRRALDYRVVRWYQLARYQQAWYLRRLFRWQEVDLVIDVGGNSGQFAEFIRKRVGYKGLMITFEPIPWLAAELQRRTASDPNWIVVNKALGANPGQAQFNVMNTSPMSSLLQPKRDSQSSMKQFNQVEQRVEVEIATLDTCLNDNPRTRECRNIYLKLDVQGYELEVLKGTQLAMSRICALQSELNVIPLYENQPGYMEVLRFLDTAGYVLSSIPAHDYEHFPEMIDFDCHFVRRDRLTKALTAPPSGSSAPVGGA</sequence>
<accession>A0A4R6QMS8</accession>
<keyword evidence="3" id="KW-1185">Reference proteome</keyword>
<dbReference type="SUPFAM" id="SSF53335">
    <property type="entry name" value="S-adenosyl-L-methionine-dependent methyltransferases"/>
    <property type="match status" value="1"/>
</dbReference>
<protein>
    <submittedName>
        <fullName evidence="2">FkbM family methyltransferase</fullName>
    </submittedName>
</protein>
<dbReference type="RefSeq" id="WP_166651980.1">
    <property type="nucleotide sequence ID" value="NZ_SNXS01000003.1"/>
</dbReference>
<evidence type="ECO:0000259" key="1">
    <source>
        <dbReference type="Pfam" id="PF05050"/>
    </source>
</evidence>
<dbReference type="GO" id="GO:0032259">
    <property type="term" value="P:methylation"/>
    <property type="evidence" value="ECO:0007669"/>
    <property type="project" value="UniProtKB-KW"/>
</dbReference>
<dbReference type="Proteomes" id="UP000295361">
    <property type="component" value="Unassembled WGS sequence"/>
</dbReference>
<evidence type="ECO:0000313" key="3">
    <source>
        <dbReference type="Proteomes" id="UP000295361"/>
    </source>
</evidence>
<dbReference type="NCBIfam" id="TIGR01444">
    <property type="entry name" value="fkbM_fam"/>
    <property type="match status" value="1"/>
</dbReference>
<feature type="domain" description="Methyltransferase FkbM" evidence="1">
    <location>
        <begin position="52"/>
        <end position="224"/>
    </location>
</feature>
<dbReference type="GO" id="GO:0008171">
    <property type="term" value="F:O-methyltransferase activity"/>
    <property type="evidence" value="ECO:0007669"/>
    <property type="project" value="TreeGrafter"/>
</dbReference>
<dbReference type="PANTHER" id="PTHR36973">
    <property type="entry name" value="SLL1456 PROTEIN-RELATED"/>
    <property type="match status" value="1"/>
</dbReference>
<proteinExistence type="predicted"/>
<dbReference type="InParanoid" id="A0A4R6QMS8"/>
<name>A0A4R6QMS8_9BURK</name>
<reference evidence="2 3" key="1">
    <citation type="submission" date="2019-03" db="EMBL/GenBank/DDBJ databases">
        <title>Genomic Encyclopedia of Type Strains, Phase IV (KMG-IV): sequencing the most valuable type-strain genomes for metagenomic binning, comparative biology and taxonomic classification.</title>
        <authorList>
            <person name="Goeker M."/>
        </authorList>
    </citation>
    <scope>NUCLEOTIDE SEQUENCE [LARGE SCALE GENOMIC DNA]</scope>
    <source>
        <strain evidence="2 3">DSM 16998</strain>
    </source>
</reference>
<dbReference type="PANTHER" id="PTHR36973:SF4">
    <property type="entry name" value="NODULATION PROTEIN"/>
    <property type="match status" value="1"/>
</dbReference>
<keyword evidence="2" id="KW-0808">Transferase</keyword>
<comment type="caution">
    <text evidence="2">The sequence shown here is derived from an EMBL/GenBank/DDBJ whole genome shotgun (WGS) entry which is preliminary data.</text>
</comment>
<dbReference type="InterPro" id="IPR029063">
    <property type="entry name" value="SAM-dependent_MTases_sf"/>
</dbReference>
<evidence type="ECO:0000313" key="2">
    <source>
        <dbReference type="EMBL" id="TDP71430.1"/>
    </source>
</evidence>
<organism evidence="2 3">
    <name type="scientific">Roseateles toxinivorans</name>
    <dbReference type="NCBI Taxonomy" id="270368"/>
    <lineage>
        <taxon>Bacteria</taxon>
        <taxon>Pseudomonadati</taxon>
        <taxon>Pseudomonadota</taxon>
        <taxon>Betaproteobacteria</taxon>
        <taxon>Burkholderiales</taxon>
        <taxon>Sphaerotilaceae</taxon>
        <taxon>Roseateles</taxon>
    </lineage>
</organism>
<dbReference type="InterPro" id="IPR006342">
    <property type="entry name" value="FkbM_mtfrase"/>
</dbReference>
<dbReference type="Pfam" id="PF05050">
    <property type="entry name" value="Methyltransf_21"/>
    <property type="match status" value="1"/>
</dbReference>
<dbReference type="Gene3D" id="3.40.50.150">
    <property type="entry name" value="Vaccinia Virus protein VP39"/>
    <property type="match status" value="1"/>
</dbReference>